<gene>
    <name evidence="2" type="ORF">RhiirA5_422233</name>
</gene>
<protein>
    <recommendedName>
        <fullName evidence="1">UBC core domain-containing protein</fullName>
    </recommendedName>
</protein>
<comment type="caution">
    <text evidence="2">The sequence shown here is derived from an EMBL/GenBank/DDBJ whole genome shotgun (WGS) entry which is preliminary data.</text>
</comment>
<dbReference type="EMBL" id="LLXJ01001008">
    <property type="protein sequence ID" value="PKC04458.1"/>
    <property type="molecule type" value="Genomic_DNA"/>
</dbReference>
<dbReference type="AlphaFoldDB" id="A0A2N0PCC3"/>
<dbReference type="Gene3D" id="3.10.110.10">
    <property type="entry name" value="Ubiquitin Conjugating Enzyme"/>
    <property type="match status" value="1"/>
</dbReference>
<dbReference type="PANTHER" id="PTHR24068">
    <property type="entry name" value="UBIQUITIN-CONJUGATING ENZYME E2"/>
    <property type="match status" value="1"/>
</dbReference>
<dbReference type="Pfam" id="PF00179">
    <property type="entry name" value="UQ_con"/>
    <property type="match status" value="1"/>
</dbReference>
<dbReference type="Proteomes" id="UP000232722">
    <property type="component" value="Unassembled WGS sequence"/>
</dbReference>
<dbReference type="VEuPathDB" id="FungiDB:RhiirA1_31596"/>
<dbReference type="InterPro" id="IPR000608">
    <property type="entry name" value="UBC"/>
</dbReference>
<dbReference type="InterPro" id="IPR016135">
    <property type="entry name" value="UBQ-conjugating_enzyme/RWD"/>
</dbReference>
<dbReference type="PROSITE" id="PS50127">
    <property type="entry name" value="UBC_2"/>
    <property type="match status" value="1"/>
</dbReference>
<dbReference type="VEuPathDB" id="FungiDB:RhiirFUN_026156"/>
<organism evidence="2 3">
    <name type="scientific">Rhizophagus irregularis</name>
    <dbReference type="NCBI Taxonomy" id="588596"/>
    <lineage>
        <taxon>Eukaryota</taxon>
        <taxon>Fungi</taxon>
        <taxon>Fungi incertae sedis</taxon>
        <taxon>Mucoromycota</taxon>
        <taxon>Glomeromycotina</taxon>
        <taxon>Glomeromycetes</taxon>
        <taxon>Glomerales</taxon>
        <taxon>Glomeraceae</taxon>
        <taxon>Rhizophagus</taxon>
    </lineage>
</organism>
<reference evidence="2 3" key="1">
    <citation type="submission" date="2016-04" db="EMBL/GenBank/DDBJ databases">
        <title>Genome analyses suggest a sexual origin of heterokaryosis in a supposedly ancient asexual fungus.</title>
        <authorList>
            <person name="Ropars J."/>
            <person name="Sedzielewska K."/>
            <person name="Noel J."/>
            <person name="Charron P."/>
            <person name="Farinelli L."/>
            <person name="Marton T."/>
            <person name="Kruger M."/>
            <person name="Pelin A."/>
            <person name="Brachmann A."/>
            <person name="Corradi N."/>
        </authorList>
    </citation>
    <scope>NUCLEOTIDE SEQUENCE [LARGE SCALE GENOMIC DNA]</scope>
    <source>
        <strain evidence="2 3">A5</strain>
    </source>
</reference>
<dbReference type="VEuPathDB" id="FungiDB:FUN_001787"/>
<evidence type="ECO:0000313" key="2">
    <source>
        <dbReference type="EMBL" id="PKC04458.1"/>
    </source>
</evidence>
<evidence type="ECO:0000259" key="1">
    <source>
        <dbReference type="PROSITE" id="PS50127"/>
    </source>
</evidence>
<reference evidence="2 3" key="2">
    <citation type="submission" date="2017-09" db="EMBL/GenBank/DDBJ databases">
        <title>Extensive intraspecific genome diversity in a model arbuscular mycorrhizal fungus.</title>
        <authorList>
            <person name="Chen E.C."/>
            <person name="Morin E."/>
            <person name="Beaudet D."/>
            <person name="Noel J."/>
            <person name="Ndikumana S."/>
            <person name="Charron P."/>
            <person name="St-Onge C."/>
            <person name="Giorgi J."/>
            <person name="Grigoriev I.V."/>
            <person name="Roux C."/>
            <person name="Martin F.M."/>
            <person name="Corradi N."/>
        </authorList>
    </citation>
    <scope>NUCLEOTIDE SEQUENCE [LARGE SCALE GENOMIC DNA]</scope>
    <source>
        <strain evidence="2 3">A5</strain>
    </source>
</reference>
<dbReference type="SUPFAM" id="SSF54495">
    <property type="entry name" value="UBC-like"/>
    <property type="match status" value="1"/>
</dbReference>
<feature type="domain" description="UBC core" evidence="1">
    <location>
        <begin position="6"/>
        <end position="152"/>
    </location>
</feature>
<accession>A0A2N0PCC3</accession>
<name>A0A2N0PCC3_9GLOM</name>
<sequence length="189" mass="22100">MNRVVISTKRIHKELQDLERNPLPFCGAGPIDNDPFHWHAVIMGPVNSPYDGGVFFLDILFSTDYPFKPPKVKFTTKIYHTNINSSGAICADLLENQWSPELTISKVLMSLQFFLIEPNPDDPLVPENAYVYKTDRSRYEDTCREWTRKYASDLVNEWVMIFNTSDIQYFRYSRFQIFEISDIQDLTVK</sequence>
<dbReference type="FunFam" id="3.10.110.10:FF:000002">
    <property type="entry name" value="Ubiquitin-conjugating enzyme E2 D3"/>
    <property type="match status" value="1"/>
</dbReference>
<proteinExistence type="predicted"/>
<dbReference type="SMART" id="SM00212">
    <property type="entry name" value="UBCc"/>
    <property type="match status" value="1"/>
</dbReference>
<evidence type="ECO:0000313" key="3">
    <source>
        <dbReference type="Proteomes" id="UP000232722"/>
    </source>
</evidence>